<sequence length="338" mass="37539">MLCNGTHRVDFTKVQLGWLYITIASLLLIPYVPCLVAIFRPPLIQKSCFKIMFAMGVLDIVNLIFSAYIPAFYSICDARSCSHNSELKVTGAIAIGCWAAYCAMCVSLAINRMANLFSHSLSASMFGGGRVFVWIFGSYLWGATYVFLFLSPIATVTYDSTLGFYVFNSHEHSAQRSLNLHSLNNLISACLLILCYSTIVVLLKRGRELRAAVNKMSTTSRRERLVLLQSFLICVVTGTTAIGYTIMPRITSCVLLFQLMNILWISAHGTNSIIYLTLNRTIRNRVIAMICRRSFDSAPSNTANNPVKSVNSRSQLYELVPSTAPRRSNSIVSTNSSL</sequence>
<keyword evidence="1" id="KW-1133">Transmembrane helix</keyword>
<dbReference type="Gene3D" id="1.20.1070.10">
    <property type="entry name" value="Rhodopsin 7-helix transmembrane proteins"/>
    <property type="match status" value="1"/>
</dbReference>
<dbReference type="PANTHER" id="PTHR23021">
    <property type="entry name" value="SERPENTINE RECEPTOR, CLASS T"/>
    <property type="match status" value="1"/>
</dbReference>
<feature type="transmembrane region" description="Helical" evidence="1">
    <location>
        <begin position="131"/>
        <end position="154"/>
    </location>
</feature>
<keyword evidence="1" id="KW-0812">Transmembrane</keyword>
<protein>
    <submittedName>
        <fullName evidence="3">G-protein coupled receptors family 1 profile domain-containing protein</fullName>
    </submittedName>
</protein>
<feature type="transmembrane region" description="Helical" evidence="1">
    <location>
        <begin position="186"/>
        <end position="204"/>
    </location>
</feature>
<dbReference type="AlphaFoldDB" id="A0A914W0M4"/>
<dbReference type="Pfam" id="PF10321">
    <property type="entry name" value="7TM_GPCR_Srt"/>
    <property type="match status" value="1"/>
</dbReference>
<dbReference type="PANTHER" id="PTHR23021:SF11">
    <property type="entry name" value="SERPENTINE RECEPTOR, CLASS T"/>
    <property type="match status" value="1"/>
</dbReference>
<proteinExistence type="predicted"/>
<organism evidence="2 3">
    <name type="scientific">Plectus sambesii</name>
    <dbReference type="NCBI Taxonomy" id="2011161"/>
    <lineage>
        <taxon>Eukaryota</taxon>
        <taxon>Metazoa</taxon>
        <taxon>Ecdysozoa</taxon>
        <taxon>Nematoda</taxon>
        <taxon>Chromadorea</taxon>
        <taxon>Plectida</taxon>
        <taxon>Plectina</taxon>
        <taxon>Plectoidea</taxon>
        <taxon>Plectidae</taxon>
        <taxon>Plectus</taxon>
    </lineage>
</organism>
<evidence type="ECO:0000313" key="3">
    <source>
        <dbReference type="WBParaSite" id="PSAMB.scaffold28size108976.g617.t1"/>
    </source>
</evidence>
<dbReference type="SUPFAM" id="SSF81321">
    <property type="entry name" value="Family A G protein-coupled receptor-like"/>
    <property type="match status" value="1"/>
</dbReference>
<evidence type="ECO:0000313" key="2">
    <source>
        <dbReference type="Proteomes" id="UP000887566"/>
    </source>
</evidence>
<evidence type="ECO:0000256" key="1">
    <source>
        <dbReference type="SAM" id="Phobius"/>
    </source>
</evidence>
<dbReference type="InterPro" id="IPR019425">
    <property type="entry name" value="7TM_GPCR_serpentine_rcpt_Srt"/>
</dbReference>
<dbReference type="Proteomes" id="UP000887566">
    <property type="component" value="Unplaced"/>
</dbReference>
<feature type="transmembrane region" description="Helical" evidence="1">
    <location>
        <begin position="89"/>
        <end position="110"/>
    </location>
</feature>
<feature type="transmembrane region" description="Helical" evidence="1">
    <location>
        <begin position="225"/>
        <end position="247"/>
    </location>
</feature>
<dbReference type="WBParaSite" id="PSAMB.scaffold28size108976.g617.t1">
    <property type="protein sequence ID" value="PSAMB.scaffold28size108976.g617.t1"/>
    <property type="gene ID" value="PSAMB.scaffold28size108976.g617"/>
</dbReference>
<feature type="transmembrane region" description="Helical" evidence="1">
    <location>
        <begin position="18"/>
        <end position="39"/>
    </location>
</feature>
<keyword evidence="2" id="KW-1185">Reference proteome</keyword>
<accession>A0A914W0M4</accession>
<keyword evidence="1" id="KW-0472">Membrane</keyword>
<reference evidence="3" key="1">
    <citation type="submission" date="2022-11" db="UniProtKB">
        <authorList>
            <consortium name="WormBaseParasite"/>
        </authorList>
    </citation>
    <scope>IDENTIFICATION</scope>
</reference>
<feature type="transmembrane region" description="Helical" evidence="1">
    <location>
        <begin position="259"/>
        <end position="278"/>
    </location>
</feature>
<feature type="transmembrane region" description="Helical" evidence="1">
    <location>
        <begin position="51"/>
        <end position="69"/>
    </location>
</feature>
<name>A0A914W0M4_9BILA</name>